<protein>
    <submittedName>
        <fullName evidence="2">Uncharacterized protein</fullName>
    </submittedName>
</protein>
<keyword evidence="3" id="KW-1185">Reference proteome</keyword>
<proteinExistence type="predicted"/>
<dbReference type="Proteomes" id="UP000053477">
    <property type="component" value="Unassembled WGS sequence"/>
</dbReference>
<evidence type="ECO:0000256" key="1">
    <source>
        <dbReference type="SAM" id="MobiDB-lite"/>
    </source>
</evidence>
<feature type="region of interest" description="Disordered" evidence="1">
    <location>
        <begin position="137"/>
        <end position="161"/>
    </location>
</feature>
<evidence type="ECO:0000313" key="3">
    <source>
        <dbReference type="Proteomes" id="UP000053477"/>
    </source>
</evidence>
<organism evidence="2 3">
    <name type="scientific">Schizopora paradoxa</name>
    <dbReference type="NCBI Taxonomy" id="27342"/>
    <lineage>
        <taxon>Eukaryota</taxon>
        <taxon>Fungi</taxon>
        <taxon>Dikarya</taxon>
        <taxon>Basidiomycota</taxon>
        <taxon>Agaricomycotina</taxon>
        <taxon>Agaricomycetes</taxon>
        <taxon>Hymenochaetales</taxon>
        <taxon>Schizoporaceae</taxon>
        <taxon>Schizopora</taxon>
    </lineage>
</organism>
<dbReference type="InParanoid" id="A0A0H2RTD1"/>
<dbReference type="AlphaFoldDB" id="A0A0H2RTD1"/>
<feature type="compositionally biased region" description="Polar residues" evidence="1">
    <location>
        <begin position="152"/>
        <end position="161"/>
    </location>
</feature>
<reference evidence="2 3" key="1">
    <citation type="submission" date="2015-04" db="EMBL/GenBank/DDBJ databases">
        <title>Complete genome sequence of Schizopora paradoxa KUC8140, a cosmopolitan wood degrader in East Asia.</title>
        <authorList>
            <consortium name="DOE Joint Genome Institute"/>
            <person name="Min B."/>
            <person name="Park H."/>
            <person name="Jang Y."/>
            <person name="Kim J.-J."/>
            <person name="Kim K.H."/>
            <person name="Pangilinan J."/>
            <person name="Lipzen A."/>
            <person name="Riley R."/>
            <person name="Grigoriev I.V."/>
            <person name="Spatafora J.W."/>
            <person name="Choi I.-G."/>
        </authorList>
    </citation>
    <scope>NUCLEOTIDE SEQUENCE [LARGE SCALE GENOMIC DNA]</scope>
    <source>
        <strain evidence="2 3">KUC8140</strain>
    </source>
</reference>
<dbReference type="EMBL" id="KQ085934">
    <property type="protein sequence ID" value="KLO15079.1"/>
    <property type="molecule type" value="Genomic_DNA"/>
</dbReference>
<sequence>MHSSRASHEGTKRRSLRWWRVSSFPPACTSYAFEEFIDATAGSYWRSAPIAGRLRHQRIEVEELTSGDLITSPTTSKICNEEVINMSVGSRDGTAPSRQLGFPKTSIPIRLIARLNRSKRQRQILISELRKILSSSTQVRRGPLRQGGFHENPQNTLQQER</sequence>
<name>A0A0H2RTD1_9AGAM</name>
<evidence type="ECO:0000313" key="2">
    <source>
        <dbReference type="EMBL" id="KLO15079.1"/>
    </source>
</evidence>
<gene>
    <name evidence="2" type="ORF">SCHPADRAFT_279505</name>
</gene>
<accession>A0A0H2RTD1</accession>